<dbReference type="InterPro" id="IPR026890">
    <property type="entry name" value="Mononeg_mRNAcap"/>
</dbReference>
<comment type="catalytic activity">
    <reaction evidence="18 21">
        <text>a 5'-end (5'-triphosphoguanosine)-adenylyl-adenylyl-cytidylyl-adenosine in mRNA + S-adenosyl-L-methionine = a 5'-end (5'-triphosphoguanosine)-(2'-O-methyladenylyl)-adenylyl-cytidylyl-adenosine in mRNA + S-adenosyl-L-homocysteine + H(+)</text>
        <dbReference type="Rhea" id="RHEA:65380"/>
        <dbReference type="Rhea" id="RHEA-COMP:16797"/>
        <dbReference type="Rhea" id="RHEA-COMP:16801"/>
        <dbReference type="ChEBI" id="CHEBI:15378"/>
        <dbReference type="ChEBI" id="CHEBI:57856"/>
        <dbReference type="ChEBI" id="CHEBI:59789"/>
        <dbReference type="ChEBI" id="CHEBI:156482"/>
        <dbReference type="ChEBI" id="CHEBI:156484"/>
    </reaction>
</comment>
<comment type="catalytic activity">
    <reaction evidence="19">
        <text>a 5'-end (5'-triphosphoguanosine)-adenylyl-adenylyl-cytidylyl-adenosine in mRNA + 2 S-adenosyl-L-methionine = a 5'-end (N(7)-methyl 5'-triphosphoguanosine)-(2'-O-methyladenylyl)-adenylyl-cytidylyl-adenosine in mRNA + 2 S-adenosyl-L-homocysteine + H(+)</text>
        <dbReference type="Rhea" id="RHEA:65376"/>
        <dbReference type="Rhea" id="RHEA-COMP:16797"/>
        <dbReference type="Rhea" id="RHEA-COMP:16798"/>
        <dbReference type="ChEBI" id="CHEBI:15378"/>
        <dbReference type="ChEBI" id="CHEBI:57856"/>
        <dbReference type="ChEBI" id="CHEBI:59789"/>
        <dbReference type="ChEBI" id="CHEBI:156483"/>
        <dbReference type="ChEBI" id="CHEBI:156484"/>
        <dbReference type="EC" id="2.1.1.375"/>
    </reaction>
</comment>
<dbReference type="GO" id="GO:0003968">
    <property type="term" value="F:RNA-directed RNA polymerase activity"/>
    <property type="evidence" value="ECO:0007669"/>
    <property type="project" value="UniProtKB-KW"/>
</dbReference>
<evidence type="ECO:0000256" key="13">
    <source>
        <dbReference type="ARBA" id="ARBA00022953"/>
    </source>
</evidence>
<evidence type="ECO:0000256" key="10">
    <source>
        <dbReference type="ARBA" id="ARBA00022801"/>
    </source>
</evidence>
<comment type="catalytic activity">
    <reaction evidence="16">
        <text>a 5'-end triphospho-adenylyl-adenylyl-cytidylyl-adenosine in mRNA + GDP + H(+) = a 5'-end (5'-triphosphoguanosine)-adenylyl-adenylyl-cytidylyl-adenosine in mRNA + diphosphate</text>
        <dbReference type="Rhea" id="RHEA:65436"/>
        <dbReference type="Rhea" id="RHEA-COMP:16797"/>
        <dbReference type="Rhea" id="RHEA-COMP:16799"/>
        <dbReference type="ChEBI" id="CHEBI:15378"/>
        <dbReference type="ChEBI" id="CHEBI:33019"/>
        <dbReference type="ChEBI" id="CHEBI:58189"/>
        <dbReference type="ChEBI" id="CHEBI:156484"/>
        <dbReference type="ChEBI" id="CHEBI:156503"/>
        <dbReference type="EC" id="2.7.7.88"/>
    </reaction>
</comment>
<keyword evidence="21" id="KW-1035">Host cytoplasm</keyword>
<evidence type="ECO:0000256" key="6">
    <source>
        <dbReference type="ARBA" id="ARBA00022679"/>
    </source>
</evidence>
<accession>A0A1B4WRU1</accession>
<keyword evidence="9 21" id="KW-0547">Nucleotide-binding</keyword>
<evidence type="ECO:0000256" key="15">
    <source>
        <dbReference type="ARBA" id="ARBA00023268"/>
    </source>
</evidence>
<comment type="catalytic activity">
    <reaction evidence="17 21">
        <text>a 5'-end (5'-triphosphoguanosine)-(2'-O-methyladenylyl)-adenylyl-cytidylyl-adenosine in mRNA + S-adenosyl-L-methionine = a 5'-end (N(7)-methyl 5'-triphosphoguanosine)-(2'-O-methyladenylyl)-adenylyl-cytidylyl-adenosine in mRNA + S-adenosyl-L-homocysteine</text>
        <dbReference type="Rhea" id="RHEA:65440"/>
        <dbReference type="Rhea" id="RHEA-COMP:16798"/>
        <dbReference type="Rhea" id="RHEA-COMP:16801"/>
        <dbReference type="ChEBI" id="CHEBI:57856"/>
        <dbReference type="ChEBI" id="CHEBI:59789"/>
        <dbReference type="ChEBI" id="CHEBI:156482"/>
        <dbReference type="ChEBI" id="CHEBI:156483"/>
    </reaction>
</comment>
<comment type="function">
    <text evidence="1 21">RNA-directed RNA polymerase that catalyzes the replication of viral genomic RNA. The template is composed of the viral RNA tightly encapsidated by the nucleoprotein (N). The replicase mode is dependent on intracellular N protein concentration. In this mode, the polymerase replicates the whole viral genome without recognizing transcriptional signals, and the replicated genome is not caped or polyadenylated.</text>
</comment>
<dbReference type="NCBIfam" id="TIGR04198">
    <property type="entry name" value="paramyx_RNAcap"/>
    <property type="match status" value="1"/>
</dbReference>
<comment type="similarity">
    <text evidence="2 21">Belongs to the paramyxovirus L protein family.</text>
</comment>
<dbReference type="EC" id="3.6.1.-" evidence="21"/>
<dbReference type="PIRSF" id="PIRSF000830">
    <property type="entry name" value="RNA_pol_ParamyxoV"/>
    <property type="match status" value="1"/>
</dbReference>
<evidence type="ECO:0000256" key="2">
    <source>
        <dbReference type="ARBA" id="ARBA00007934"/>
    </source>
</evidence>
<keyword evidence="13 21" id="KW-0693">Viral RNA replication</keyword>
<feature type="domain" description="Mononegavirus-type SAM-dependent 2'-O-MTase" evidence="23">
    <location>
        <begin position="1808"/>
        <end position="2021"/>
    </location>
</feature>
<keyword evidence="11 21" id="KW-0067">ATP-binding</keyword>
<proteinExistence type="inferred from homology"/>
<dbReference type="Pfam" id="PF14318">
    <property type="entry name" value="Mononeg_mRNAcap"/>
    <property type="match status" value="1"/>
</dbReference>
<evidence type="ECO:0000256" key="21">
    <source>
        <dbReference type="PIRNR" id="PIRNR000830"/>
    </source>
</evidence>
<keyword evidence="4 21" id="KW-0489">Methyltransferase</keyword>
<evidence type="ECO:0000256" key="7">
    <source>
        <dbReference type="ARBA" id="ARBA00022691"/>
    </source>
</evidence>
<keyword evidence="6 21" id="KW-0808">Transferase</keyword>
<keyword evidence="15" id="KW-0511">Multifunctional enzyme</keyword>
<evidence type="ECO:0000259" key="23">
    <source>
        <dbReference type="PROSITE" id="PS51590"/>
    </source>
</evidence>
<evidence type="ECO:0000256" key="14">
    <source>
        <dbReference type="ARBA" id="ARBA00023042"/>
    </source>
</evidence>
<evidence type="ECO:0000256" key="8">
    <source>
        <dbReference type="ARBA" id="ARBA00022695"/>
    </source>
</evidence>
<evidence type="ECO:0000259" key="22">
    <source>
        <dbReference type="PROSITE" id="PS50526"/>
    </source>
</evidence>
<dbReference type="EC" id="2.1.1.-" evidence="21"/>
<comment type="catalytic activity">
    <reaction evidence="21">
        <text>RNA(n) + a ribonucleoside 5'-triphosphate = RNA(n+1) + diphosphate</text>
        <dbReference type="Rhea" id="RHEA:21248"/>
        <dbReference type="Rhea" id="RHEA-COMP:14527"/>
        <dbReference type="Rhea" id="RHEA-COMP:17342"/>
        <dbReference type="ChEBI" id="CHEBI:33019"/>
        <dbReference type="ChEBI" id="CHEBI:61557"/>
        <dbReference type="ChEBI" id="CHEBI:140395"/>
        <dbReference type="EC" id="2.7.7.48"/>
    </reaction>
</comment>
<dbReference type="GO" id="GO:0004482">
    <property type="term" value="F:mRNA 5'-cap (guanine-N7-)-methyltransferase activity"/>
    <property type="evidence" value="ECO:0007669"/>
    <property type="project" value="InterPro"/>
</dbReference>
<dbReference type="GO" id="GO:0005524">
    <property type="term" value="F:ATP binding"/>
    <property type="evidence" value="ECO:0007669"/>
    <property type="project" value="UniProtKB-KW"/>
</dbReference>
<keyword evidence="10" id="KW-0378">Hydrolase</keyword>
<name>A0A1B4WRU1_9MONO</name>
<keyword evidence="8 21" id="KW-0548">Nucleotidyltransferase</keyword>
<dbReference type="GO" id="GO:0044423">
    <property type="term" value="C:virion component"/>
    <property type="evidence" value="ECO:0007669"/>
    <property type="project" value="UniProtKB-KW"/>
</dbReference>
<evidence type="ECO:0000256" key="9">
    <source>
        <dbReference type="ARBA" id="ARBA00022741"/>
    </source>
</evidence>
<dbReference type="Pfam" id="PF00946">
    <property type="entry name" value="Mononeg_RNA_pol"/>
    <property type="match status" value="1"/>
</dbReference>
<comment type="function">
    <text evidence="21">RNA-directed RNA polymerase that catalyzes the transcription of viral mRNAs, their capping and polyadenylation. The template is composed of the viral RNA tightly encapsidated by the nucleoprotein (N). The viral polymerase binds to the genomic RNA at the 3' leader promoter, and transcribes subsequently all viral mRNAs with a decreasing efficiency. The first gene is the most transcribed, and the last the least transcribed. The viral phosphoprotein acts as a processivity factor. Capping is concomitant with initiation of mRNA transcription. Indeed, a GDP polyribonucleotidyl transferase (PRNTase) adds the cap structure when the nascent RNA chain length has reached few nucleotides. Ribose 2'-O methylation of viral mRNA cap precedes and facilitates subsequent guanine-N-7 methylation, both activities being carried by the viral polymerase. Polyadenylation of mRNAs occur by a stuttering mechanism at a slipery stop site present at the end viral genes. After finishing transcription of a mRNA, the polymerase can resume transcription of the downstream gene.</text>
</comment>
<dbReference type="GO" id="GO:0003924">
    <property type="term" value="F:GTPase activity"/>
    <property type="evidence" value="ECO:0007669"/>
    <property type="project" value="RHEA"/>
</dbReference>
<keyword evidence="14 21" id="KW-0506">mRNA capping</keyword>
<dbReference type="GO" id="GO:0030430">
    <property type="term" value="C:host cell cytoplasm"/>
    <property type="evidence" value="ECO:0007669"/>
    <property type="project" value="UniProtKB-SubCell"/>
</dbReference>
<dbReference type="InterPro" id="IPR014023">
    <property type="entry name" value="Mononeg_RNA_pol_cat"/>
</dbReference>
<evidence type="ECO:0000256" key="12">
    <source>
        <dbReference type="ARBA" id="ARBA00022844"/>
    </source>
</evidence>
<keyword evidence="3 21" id="KW-0696">RNA-directed RNA polymerase</keyword>
<comment type="subcellular location">
    <subcellularLocation>
        <location evidence="21">Virion</location>
    </subcellularLocation>
    <subcellularLocation>
        <location evidence="21">Host cytoplasm</location>
    </subcellularLocation>
</comment>
<dbReference type="EC" id="2.7.7.88" evidence="21"/>
<evidence type="ECO:0000256" key="3">
    <source>
        <dbReference type="ARBA" id="ARBA00022484"/>
    </source>
</evidence>
<dbReference type="PROSITE" id="PS51590">
    <property type="entry name" value="SAM_MT_MNV_L"/>
    <property type="match status" value="1"/>
</dbReference>
<evidence type="ECO:0000256" key="16">
    <source>
        <dbReference type="ARBA" id="ARBA00024494"/>
    </source>
</evidence>
<evidence type="ECO:0000256" key="18">
    <source>
        <dbReference type="ARBA" id="ARBA00047332"/>
    </source>
</evidence>
<feature type="domain" description="RdRp catalytic" evidence="22">
    <location>
        <begin position="685"/>
        <end position="869"/>
    </location>
</feature>
<evidence type="ECO:0000256" key="1">
    <source>
        <dbReference type="ARBA" id="ARBA00003132"/>
    </source>
</evidence>
<evidence type="ECO:0000256" key="20">
    <source>
        <dbReference type="ARBA" id="ARBA00048548"/>
    </source>
</evidence>
<protein>
    <recommendedName>
        <fullName evidence="21">RNA-directed RNA polymerase L</fullName>
        <shortName evidence="21">Protein L</shortName>
    </recommendedName>
    <alternativeName>
        <fullName evidence="21">Large structural protein</fullName>
    </alternativeName>
    <alternativeName>
        <fullName evidence="21">Replicase</fullName>
    </alternativeName>
    <alternativeName>
        <fullName evidence="21">Transcriptase</fullName>
    </alternativeName>
    <domain>
        <recommendedName>
            <fullName evidence="21">RNA-directed RNA polymerase</fullName>
            <ecNumber evidence="21">2.7.7.48</ecNumber>
        </recommendedName>
    </domain>
    <domain>
        <recommendedName>
            <fullName evidence="21">GTP phosphohydrolase</fullName>
            <ecNumber evidence="21">3.6.1.-</ecNumber>
        </recommendedName>
    </domain>
    <domain>
        <recommendedName>
            <fullName evidence="21">GDP polyribonucleotidyltransferase</fullName>
            <ecNumber evidence="21">2.7.7.88</ecNumber>
        </recommendedName>
        <alternativeName>
            <fullName evidence="21">PRNTase</fullName>
        </alternativeName>
    </domain>
    <domain>
        <recommendedName>
            <fullName evidence="21">mRNA (nucleoside-2'-O-)-methyltransferase</fullName>
            <shortName evidence="21">N1-2'-O-MTase</shortName>
            <ecNumber evidence="21">2.1.1.-</ecNumber>
        </recommendedName>
    </domain>
    <domain>
        <recommendedName>
            <fullName evidence="21">mRNA (guanine-N(7)-)-methyltransferase</fullName>
            <shortName evidence="21">G-N7-MTase</shortName>
        </recommendedName>
    </domain>
</protein>
<reference evidence="24" key="1">
    <citation type="submission" date="2016-07" db="EMBL/GenBank/DDBJ databases">
        <title>Complete genome sequence of avian paramyxovirus serotype 5, APMV-5/budgerigar/Japan/TI/75 strain.</title>
        <authorList>
            <person name="Hiono T."/>
            <person name="Matsuno K."/>
            <person name="Tuchiya K."/>
            <person name="Lin Z."/>
            <person name="Okamatsu M."/>
            <person name="Sakoda Y."/>
        </authorList>
    </citation>
    <scope>NUCLEOTIDE SEQUENCE</scope>
    <source>
        <strain evidence="24">APMV-5/budgerigar/Japan/TI/75</strain>
    </source>
</reference>
<dbReference type="InterPro" id="IPR025786">
    <property type="entry name" value="Mononega_L_MeTrfase"/>
</dbReference>
<dbReference type="EMBL" id="LC168750">
    <property type="protein sequence ID" value="BAV25267.1"/>
    <property type="molecule type" value="Viral_cRNA"/>
</dbReference>
<evidence type="ECO:0000313" key="24">
    <source>
        <dbReference type="EMBL" id="BAV25267.1"/>
    </source>
</evidence>
<evidence type="ECO:0000256" key="5">
    <source>
        <dbReference type="ARBA" id="ARBA00022664"/>
    </source>
</evidence>
<dbReference type="EC" id="2.7.7.48" evidence="21"/>
<organism evidence="24">
    <name type="scientific">avian paramyxovirus 5</name>
    <dbReference type="NCBI Taxonomy" id="2560315"/>
    <lineage>
        <taxon>Viruses</taxon>
        <taxon>Riboviria</taxon>
        <taxon>Orthornavirae</taxon>
        <taxon>Negarnaviricota</taxon>
        <taxon>Haploviricotina</taxon>
        <taxon>Monjiviricetes</taxon>
        <taxon>Mononegavirales</taxon>
        <taxon>Paramyxoviridae</taxon>
        <taxon>Avulavirinae</taxon>
        <taxon>Metaavulavirus</taxon>
        <taxon>Metaavulavirus kunitachiense</taxon>
    </lineage>
</organism>
<dbReference type="PROSITE" id="PS50526">
    <property type="entry name" value="RDRP_SSRNA_NEG_NONSEG"/>
    <property type="match status" value="1"/>
</dbReference>
<evidence type="ECO:0000256" key="4">
    <source>
        <dbReference type="ARBA" id="ARBA00022603"/>
    </source>
</evidence>
<evidence type="ECO:0000256" key="17">
    <source>
        <dbReference type="ARBA" id="ARBA00024499"/>
    </source>
</evidence>
<keyword evidence="12 21" id="KW-0946">Virion</keyword>
<keyword evidence="5 21" id="KW-0507">mRNA processing</keyword>
<evidence type="ECO:0000256" key="19">
    <source>
        <dbReference type="ARBA" id="ARBA00047370"/>
    </source>
</evidence>
<dbReference type="InterPro" id="IPR039736">
    <property type="entry name" value="L_poly_C"/>
</dbReference>
<gene>
    <name evidence="24" type="primary">L</name>
</gene>
<keyword evidence="7 21" id="KW-0949">S-adenosyl-L-methionine</keyword>
<sequence>MESQVQWAQVIHPEAHLDSPIVGNKLIYFWKLSGLKLPDDLLEYASTVTINERAVKDYDYSIYNSITAQRDRFCLGLQSKGLFLDLLDPIVHPRTLPLLPIITLEEAKQLAHTEKKIILRAVKGHCSQIVELFSTLSKKLINRDGLFSGTADSPWDQCRHPTLSDGSISILEDPTIFLGGSSQLHIHSWYLLRQTQRHIIESKRTQVRQSTSYTFSGENTLAVVGPDVIMIALIKERKFTLLTFEMVLMYTDLVEGRAMILAVTRVEPHLNDLSERLVSLWSLIDTIAYTIGEQVFNIIGALENMAYAAVQLHDADIDQCGEFFSFNLAEIGSCLDQFLPSLQKKRIIETISTLYSGLTVDQGAEMLCVLRTWGHPLLYAEKAAKKVRESMCAPKLINFDIVQQVLSFFVTDLINGFRRAHSGLWPKIVPQSITDPVINQLWKDCSEIPYHISLSHYRSIAQIEFEKSIEYDLISDLSVFLKDKAICRPRSQWLDIFKPTLLSSNKKATDQRSQRNNRLLLDFLSSDNFDPHEEFSYVTTRSYLEDQEFCASYSLKEKEIKIDGRIFAKMTRKMRNCQVLLESLLATHVCDFFKENGVVQEQLSLTKSLLAMSQLAPRVSEYQGKIMRSSHRLCINNKTKGAKAYSQFSSPKCKASTQETQLKSGSPFCVNVEAPSEPQKKKTLIASFLTTDLQKYCLNWRYPTIKLFAMKLNQILGIPHGFEWIHLRLRDTTMFVGDPYNPPNDINFINLDDQKNDSIFIVSPRGGIEGLCQKMWTMISISAIHLSATKTGCRVASMVQGDNQAIAITREVQEGENAQIAMGDLSEISERFFTEFKLVNRGLGHNLKVQETIRSKSFFVYSKRIFFEGRILSQGLKNAAKLVMISDTTGENTVSNCSNIGSTVARLIENGANKASCWIINWILNMKQIIFDTFFSLSNVSLKHTNLILDPKFLVTISLVPGQLGGLNFLNVSRMFTRNIGDPVSASLADVKWLIKSGIIPRYVLRNIVFRKPGEGSWITLCMDPYALNLPYVQLPTTYLKRHTQRNLLANSSNPLLRGTRIENQYEEEEELARFLLNRESVMPRVAHVVFESTVAGRRRYLQGLIDTTQTIIKTALISYPISFKKCQKISEYTANYITDFNECVYAENAKIEDPIQAWNRGLISDDTCSVTLADYTRSNSWRPLLQGRQIIGVTSPDTIELVSGSLLSSGRPCRGCLINDRSYSWFFLPGDINLSHPELSHSVQRIAYVGSKTEEHRAASISNIKNMTCHLRSALRGSSVYIWAFGDTPKNWDDCLALANSRCKLTLAQLQSLCPIPSTSNIQHRLEDGISTVKFTPASLARVASYIHICNDNHQSYSDGHSIESNIIYQQVMILGTGIFETLFPLGRDLVTEPLTLHLHTGTTCCVREADGGTYSESRYAIPILSVESSNPFLFDQSPISQGEEINIALKNFKYHEMGLENLDPPGIIMTLSLCMSKVIIDTTVGDSAHSSIYNEAIITYDNSINWISEFTYCDLGALFTSAARDLCLTIAYQLYYLRISGASRIRNYFITLLDRIPGIQLANIALTISHPLIWARLQTSAVLKGPLSYYNATTNFTKAVKDSLTWGLDQFLSMTLSGMETEMIFPNYQDDDLNPKLEQLLARRACLLCCIGDYPGRWPKIKTLDPIEKCSVITEFCMWSIEAHLDDRTRLSPIHDLLMKPKITTFVTNIYFLTRKLLTMARGNEYCKEYIAQLYQGECAPHYSSLPMSQTGIQDIMYTDEFSFCISNPFTHRDLHIHHCKMEDADEINYPLNRNWQIDIGRYLTRTIGMVSGSWYKISGLLAKGLCKGLPHGHGLYIAEGSGSIMTAVESIACSNTIYYNSLFSNDLNPPQRNLGPQPSQFYASTVYKHISAKVPCSKGFIQEFQILWRESEIETDITTKECVNYILETVESCSCHISVCDLELSFGTPTTQYQQAILHYIILCSQTLIPGCPGVLKLYFTHVVLVHYTLSLLALLNYRTWIYHNAYCSQEGRECYIVFRKSAHVPLANLLPLFDKVDGLLKSGQSLASQELLQQVYSRLLIVSAKLASYTNRLLSGLTMLSTTSTDLFLIGIGGQPAFAIDPGFLRQNNQNSSHLQSLKRDCVTVALKETIQIREEDLSQQKTLLLSPYNLSTVGKIRTLLMITCRKMVQIHILQMAMNNPVNIQSIVDFLLQPSINISMMIPVDECITLSNAPSYIRRSFNKQELTIMLGTQSSITLTRHEVKLFIKYLGSILKGEVI</sequence>
<comment type="catalytic activity">
    <reaction evidence="20 21">
        <text>GTP + H2O = GDP + phosphate + H(+)</text>
        <dbReference type="Rhea" id="RHEA:19669"/>
        <dbReference type="ChEBI" id="CHEBI:15377"/>
        <dbReference type="ChEBI" id="CHEBI:15378"/>
        <dbReference type="ChEBI" id="CHEBI:37565"/>
        <dbReference type="ChEBI" id="CHEBI:43474"/>
        <dbReference type="ChEBI" id="CHEBI:58189"/>
    </reaction>
</comment>
<evidence type="ECO:0000256" key="11">
    <source>
        <dbReference type="ARBA" id="ARBA00022840"/>
    </source>
</evidence>
<dbReference type="InterPro" id="IPR016269">
    <property type="entry name" value="RNA-dir_pol_paramyxovirus"/>
</dbReference>